<protein>
    <submittedName>
        <fullName evidence="1">Uncharacterized protein</fullName>
    </submittedName>
</protein>
<comment type="caution">
    <text evidence="1">The sequence shown here is derived from an EMBL/GenBank/DDBJ whole genome shotgun (WGS) entry which is preliminary data.</text>
</comment>
<evidence type="ECO:0000313" key="1">
    <source>
        <dbReference type="EMBL" id="GAH07698.1"/>
    </source>
</evidence>
<reference evidence="1" key="1">
    <citation type="journal article" date="2014" name="Front. Microbiol.">
        <title>High frequency of phylogenetically diverse reductive dehalogenase-homologous genes in deep subseafloor sedimentary metagenomes.</title>
        <authorList>
            <person name="Kawai M."/>
            <person name="Futagami T."/>
            <person name="Toyoda A."/>
            <person name="Takaki Y."/>
            <person name="Nishi S."/>
            <person name="Hori S."/>
            <person name="Arai W."/>
            <person name="Tsubouchi T."/>
            <person name="Morono Y."/>
            <person name="Uchiyama I."/>
            <person name="Ito T."/>
            <person name="Fujiyama A."/>
            <person name="Inagaki F."/>
            <person name="Takami H."/>
        </authorList>
    </citation>
    <scope>NUCLEOTIDE SEQUENCE</scope>
    <source>
        <strain evidence="1">Expedition CK06-06</strain>
    </source>
</reference>
<sequence length="50" mass="5630">MGLFLVLDQASDDWDVMLVKEERFSSATESMGGVKESISAKDIEGFTFRR</sequence>
<accession>X1EGB5</accession>
<dbReference type="EMBL" id="BART01037450">
    <property type="protein sequence ID" value="GAH07698.1"/>
    <property type="molecule type" value="Genomic_DNA"/>
</dbReference>
<proteinExistence type="predicted"/>
<organism evidence="1">
    <name type="scientific">marine sediment metagenome</name>
    <dbReference type="NCBI Taxonomy" id="412755"/>
    <lineage>
        <taxon>unclassified sequences</taxon>
        <taxon>metagenomes</taxon>
        <taxon>ecological metagenomes</taxon>
    </lineage>
</organism>
<gene>
    <name evidence="1" type="ORF">S01H4_62654</name>
</gene>
<name>X1EGB5_9ZZZZ</name>
<dbReference type="AlphaFoldDB" id="X1EGB5"/>